<comment type="caution">
    <text evidence="2">The sequence shown here is derived from an EMBL/GenBank/DDBJ whole genome shotgun (WGS) entry which is preliminary data.</text>
</comment>
<protein>
    <submittedName>
        <fullName evidence="2">Glycosyl hydrolase family 20 catalytic domain protein</fullName>
    </submittedName>
</protein>
<name>R6C5S4_9BACT</name>
<dbReference type="InterPro" id="IPR008979">
    <property type="entry name" value="Galactose-bd-like_sf"/>
</dbReference>
<sequence>MLQPINEKYKYNGEYTLVDGLSGTPNYRTGRWIAFYKNDMELVVDLKQETSVHKAWVRTYVEIGEEILDVRSISVLSSADGKIYKELKTVDYPAVTSKDKNGIYKHEVDFDTVNARYIKIIAKPEYKIPSWHWGSGRPAFIFVDEVGLE</sequence>
<dbReference type="AlphaFoldDB" id="R6C5S4"/>
<gene>
    <name evidence="2" type="ORF">BN509_01863</name>
</gene>
<dbReference type="RefSeq" id="WP_022126075.1">
    <property type="nucleotide sequence ID" value="NZ_FR880990.1"/>
</dbReference>
<dbReference type="Gene3D" id="2.60.120.260">
    <property type="entry name" value="Galactose-binding domain-like"/>
    <property type="match status" value="1"/>
</dbReference>
<evidence type="ECO:0000313" key="2">
    <source>
        <dbReference type="EMBL" id="CDA70840.1"/>
    </source>
</evidence>
<accession>R6C5S4</accession>
<organism evidence="2 3">
    <name type="scientific">Phocaeicola coprocola CAG:162</name>
    <dbReference type="NCBI Taxonomy" id="1263040"/>
    <lineage>
        <taxon>Bacteria</taxon>
        <taxon>Pseudomonadati</taxon>
        <taxon>Bacteroidota</taxon>
        <taxon>Bacteroidia</taxon>
        <taxon>Bacteroidales</taxon>
        <taxon>Bacteroidaceae</taxon>
        <taxon>Phocaeicola</taxon>
    </lineage>
</organism>
<keyword evidence="2" id="KW-0378">Hydrolase</keyword>
<dbReference type="EMBL" id="CBCJ010000095">
    <property type="protein sequence ID" value="CDA70840.1"/>
    <property type="molecule type" value="Genomic_DNA"/>
</dbReference>
<evidence type="ECO:0000313" key="3">
    <source>
        <dbReference type="Proteomes" id="UP000018362"/>
    </source>
</evidence>
<evidence type="ECO:0000259" key="1">
    <source>
        <dbReference type="Pfam" id="PF00754"/>
    </source>
</evidence>
<dbReference type="InterPro" id="IPR000421">
    <property type="entry name" value="FA58C"/>
</dbReference>
<reference evidence="2" key="1">
    <citation type="submission" date="2012-11" db="EMBL/GenBank/DDBJ databases">
        <title>Dependencies among metagenomic species, viruses, plasmids and units of genetic variation.</title>
        <authorList>
            <person name="Nielsen H.B."/>
            <person name="Almeida M."/>
            <person name="Juncker A.S."/>
            <person name="Rasmussen S."/>
            <person name="Li J."/>
            <person name="Sunagawa S."/>
            <person name="Plichta D."/>
            <person name="Gautier L."/>
            <person name="Le Chatelier E."/>
            <person name="Peletier E."/>
            <person name="Bonde I."/>
            <person name="Nielsen T."/>
            <person name="Manichanh C."/>
            <person name="Arumugam M."/>
            <person name="Batto J."/>
            <person name="Santos M.B.Q.D."/>
            <person name="Blom N."/>
            <person name="Borruel N."/>
            <person name="Burgdorf K.S."/>
            <person name="Boumezbeur F."/>
            <person name="Casellas F."/>
            <person name="Dore J."/>
            <person name="Guarner F."/>
            <person name="Hansen T."/>
            <person name="Hildebrand F."/>
            <person name="Kaas R.S."/>
            <person name="Kennedy S."/>
            <person name="Kristiansen K."/>
            <person name="Kultima J.R."/>
            <person name="Leonard P."/>
            <person name="Levenez F."/>
            <person name="Lund O."/>
            <person name="Moumen B."/>
            <person name="Le Paslier D."/>
            <person name="Pons N."/>
            <person name="Pedersen O."/>
            <person name="Prifti E."/>
            <person name="Qin J."/>
            <person name="Raes J."/>
            <person name="Tap J."/>
            <person name="Tims S."/>
            <person name="Ussery D.W."/>
            <person name="Yamada T."/>
            <person name="MetaHit consortium"/>
            <person name="Renault P."/>
            <person name="Sicheritz-Ponten T."/>
            <person name="Bork P."/>
            <person name="Wang J."/>
            <person name="Brunak S."/>
            <person name="Ehrlich S.D."/>
        </authorList>
    </citation>
    <scope>NUCLEOTIDE SEQUENCE [LARGE SCALE GENOMIC DNA]</scope>
</reference>
<proteinExistence type="predicted"/>
<feature type="domain" description="F5/8 type C" evidence="1">
    <location>
        <begin position="13"/>
        <end position="124"/>
    </location>
</feature>
<dbReference type="GO" id="GO:0016787">
    <property type="term" value="F:hydrolase activity"/>
    <property type="evidence" value="ECO:0007669"/>
    <property type="project" value="UniProtKB-KW"/>
</dbReference>
<dbReference type="Pfam" id="PF00754">
    <property type="entry name" value="F5_F8_type_C"/>
    <property type="match status" value="1"/>
</dbReference>
<dbReference type="Proteomes" id="UP000018362">
    <property type="component" value="Unassembled WGS sequence"/>
</dbReference>
<dbReference type="SUPFAM" id="SSF49785">
    <property type="entry name" value="Galactose-binding domain-like"/>
    <property type="match status" value="1"/>
</dbReference>